<dbReference type="AlphaFoldDB" id="A0A2M9CQS7"/>
<feature type="region of interest" description="Disordered" evidence="9">
    <location>
        <begin position="346"/>
        <end position="372"/>
    </location>
</feature>
<sequence length="788" mass="86316">MKRNLRDISVTRAAAWRLRVLAERLSGERRRPARRPGGSSDDLALTRAEWRDQGPTPALVERARSMSQNSVAWSVLPARLWLVFAGALVEAGEHEHAERIVRTWMRRRDDADTLALCLPVAQFARDLGIGARPVARAAAAADVLAANSDADVVGALVRHGSVAVVGNGPGNLGSGRGEEIDAHDLVVRFNNFPRGYEADYGSRTDVWVRGAHPDVRDRAGIEDFSLVLWEMDVFRNVLERPAHGEVLYRDTQFAPEKIAHVDTRTKAALRSRSGLLLPTSGAQLLWMLHESRGSLRDVDVYGFSTVDGTDEVGHYFDALGDMGTRHDVSGEGEFLRGLLAGVDLPGPASSAAGPGATSATDPDATDRDATDHDADGTVVVGWAYRQYDPANGKTGGPAGVLATQRLALGDDLDGRRLEYRFDDGGKAELAARLEVQLTGLSSKVADIVLGAEVVQCDPDVARWRAQGRTLLFVCHDLGTAYGAHLLGVPYVLVYHQQGSTVQEMRSNGRRPTAHEEHVAQRLERVVLENAQQVYFPSLGALETYRSTARIVDPGAIAFADRALHNTVSAVDHAEGQDRAAQRAAIRRELDIPDDDDVQVFVSVGDFNHDKGLDRVPDLLDRYVRLTGRKVLWVAVGGASDPALFGRLRAKQKKWRFDARLVGERMTHDKLLALLDLADHYVMLHRNAIFDLATLEAMRAGKALVLSPVGGNREVDKDSNVLFVTDETLDDACRVLETRDPVAWGERNRQVFDEHFSLGRFADSYRVMIEENLRALEPATSEPLAAVAS</sequence>
<dbReference type="Gene3D" id="3.90.1480.20">
    <property type="entry name" value="Glycosyl transferase family 29"/>
    <property type="match status" value="1"/>
</dbReference>
<evidence type="ECO:0000313" key="11">
    <source>
        <dbReference type="EMBL" id="PJJ74198.1"/>
    </source>
</evidence>
<protein>
    <submittedName>
        <fullName evidence="11">Glycosyltransferase involved in cell wall biosynthesis</fullName>
    </submittedName>
</protein>
<evidence type="ECO:0000256" key="4">
    <source>
        <dbReference type="ARBA" id="ARBA00022679"/>
    </source>
</evidence>
<dbReference type="Proteomes" id="UP000231693">
    <property type="component" value="Unassembled WGS sequence"/>
</dbReference>
<feature type="compositionally biased region" description="Low complexity" evidence="9">
    <location>
        <begin position="346"/>
        <end position="362"/>
    </location>
</feature>
<accession>A0A2M9CQS7</accession>
<dbReference type="Pfam" id="PF00777">
    <property type="entry name" value="Glyco_transf_29"/>
    <property type="match status" value="1"/>
</dbReference>
<feature type="domain" description="Glycosyl transferase family 1" evidence="10">
    <location>
        <begin position="594"/>
        <end position="725"/>
    </location>
</feature>
<keyword evidence="3" id="KW-0328">Glycosyltransferase</keyword>
<comment type="caution">
    <text evidence="11">The sequence shown here is derived from an EMBL/GenBank/DDBJ whole genome shotgun (WGS) entry which is preliminary data.</text>
</comment>
<name>A0A2M9CQS7_9CELL</name>
<evidence type="ECO:0000256" key="6">
    <source>
        <dbReference type="ARBA" id="ARBA00022989"/>
    </source>
</evidence>
<dbReference type="SUPFAM" id="SSF53756">
    <property type="entry name" value="UDP-Glycosyltransferase/glycogen phosphorylase"/>
    <property type="match status" value="1"/>
</dbReference>
<evidence type="ECO:0000256" key="9">
    <source>
        <dbReference type="SAM" id="MobiDB-lite"/>
    </source>
</evidence>
<keyword evidence="4 11" id="KW-0808">Transferase</keyword>
<proteinExistence type="predicted"/>
<dbReference type="InterPro" id="IPR038578">
    <property type="entry name" value="GT29-like_sf"/>
</dbReference>
<dbReference type="RefSeq" id="WP_100422836.1">
    <property type="nucleotide sequence ID" value="NZ_BOOX01000006.1"/>
</dbReference>
<dbReference type="InterPro" id="IPR001296">
    <property type="entry name" value="Glyco_trans_1"/>
</dbReference>
<dbReference type="OrthoDB" id="4814794at2"/>
<comment type="subcellular location">
    <subcellularLocation>
        <location evidence="2">Endomembrane system</location>
    </subcellularLocation>
    <subcellularLocation>
        <location evidence="1">Membrane</location>
        <topology evidence="1">Single-pass membrane protein</topology>
    </subcellularLocation>
</comment>
<evidence type="ECO:0000313" key="12">
    <source>
        <dbReference type="Proteomes" id="UP000231693"/>
    </source>
</evidence>
<evidence type="ECO:0000256" key="7">
    <source>
        <dbReference type="ARBA" id="ARBA00023136"/>
    </source>
</evidence>
<evidence type="ECO:0000256" key="1">
    <source>
        <dbReference type="ARBA" id="ARBA00004167"/>
    </source>
</evidence>
<dbReference type="Gene3D" id="3.40.50.2000">
    <property type="entry name" value="Glycogen Phosphorylase B"/>
    <property type="match status" value="1"/>
</dbReference>
<feature type="region of interest" description="Disordered" evidence="9">
    <location>
        <begin position="29"/>
        <end position="48"/>
    </location>
</feature>
<organism evidence="11 12">
    <name type="scientific">Sediminihabitans luteus</name>
    <dbReference type="NCBI Taxonomy" id="1138585"/>
    <lineage>
        <taxon>Bacteria</taxon>
        <taxon>Bacillati</taxon>
        <taxon>Actinomycetota</taxon>
        <taxon>Actinomycetes</taxon>
        <taxon>Micrococcales</taxon>
        <taxon>Cellulomonadaceae</taxon>
        <taxon>Sediminihabitans</taxon>
    </lineage>
</organism>
<dbReference type="GO" id="GO:0008373">
    <property type="term" value="F:sialyltransferase activity"/>
    <property type="evidence" value="ECO:0007669"/>
    <property type="project" value="InterPro"/>
</dbReference>
<evidence type="ECO:0000256" key="3">
    <source>
        <dbReference type="ARBA" id="ARBA00022676"/>
    </source>
</evidence>
<dbReference type="GO" id="GO:0012505">
    <property type="term" value="C:endomembrane system"/>
    <property type="evidence" value="ECO:0007669"/>
    <property type="project" value="UniProtKB-SubCell"/>
</dbReference>
<reference evidence="11 12" key="1">
    <citation type="submission" date="2017-11" db="EMBL/GenBank/DDBJ databases">
        <title>Genomic Encyclopedia of Archaeal and Bacterial Type Strains, Phase II (KMG-II): From Individual Species to Whole Genera.</title>
        <authorList>
            <person name="Goeker M."/>
        </authorList>
    </citation>
    <scope>NUCLEOTIDE SEQUENCE [LARGE SCALE GENOMIC DNA]</scope>
    <source>
        <strain evidence="11 12">DSM 25478</strain>
    </source>
</reference>
<dbReference type="GO" id="GO:0016020">
    <property type="term" value="C:membrane"/>
    <property type="evidence" value="ECO:0007669"/>
    <property type="project" value="UniProtKB-SubCell"/>
</dbReference>
<keyword evidence="6" id="KW-1133">Transmembrane helix</keyword>
<dbReference type="Pfam" id="PF00534">
    <property type="entry name" value="Glycos_transf_1"/>
    <property type="match status" value="1"/>
</dbReference>
<evidence type="ECO:0000256" key="8">
    <source>
        <dbReference type="ARBA" id="ARBA00023180"/>
    </source>
</evidence>
<keyword evidence="7" id="KW-0472">Membrane</keyword>
<keyword evidence="12" id="KW-1185">Reference proteome</keyword>
<evidence type="ECO:0000259" key="10">
    <source>
        <dbReference type="Pfam" id="PF00534"/>
    </source>
</evidence>
<gene>
    <name evidence="11" type="ORF">CLV28_1692</name>
</gene>
<dbReference type="InterPro" id="IPR001675">
    <property type="entry name" value="Glyco_trans_29"/>
</dbReference>
<evidence type="ECO:0000256" key="5">
    <source>
        <dbReference type="ARBA" id="ARBA00022692"/>
    </source>
</evidence>
<evidence type="ECO:0000256" key="2">
    <source>
        <dbReference type="ARBA" id="ARBA00004308"/>
    </source>
</evidence>
<keyword evidence="8" id="KW-0325">Glycoprotein</keyword>
<keyword evidence="5" id="KW-0812">Transmembrane</keyword>
<dbReference type="EMBL" id="PGFE01000002">
    <property type="protein sequence ID" value="PJJ74198.1"/>
    <property type="molecule type" value="Genomic_DNA"/>
</dbReference>